<gene>
    <name evidence="5" type="ORF">L2772_08240</name>
    <name evidence="6" type="ORF">L2Z99_07910</name>
</gene>
<reference evidence="6" key="1">
    <citation type="submission" date="2022-01" db="EMBL/GenBank/DDBJ databases">
        <title>STING isolate genome collection.</title>
        <authorList>
            <person name="France M."/>
            <person name="Rutt L."/>
            <person name="Humphrys M."/>
            <person name="Ravel J."/>
        </authorList>
    </citation>
    <scope>NUCLEOTIDE SEQUENCE</scope>
    <source>
        <strain evidence="6">C0081E5</strain>
    </source>
</reference>
<dbReference type="GO" id="GO:0003677">
    <property type="term" value="F:DNA binding"/>
    <property type="evidence" value="ECO:0007669"/>
    <property type="project" value="UniProtKB-KW"/>
</dbReference>
<feature type="domain" description="Type I restriction modification DNA specificity" evidence="4">
    <location>
        <begin position="33"/>
        <end position="186"/>
    </location>
</feature>
<keyword evidence="6" id="KW-0378">Hydrolase</keyword>
<evidence type="ECO:0000313" key="6">
    <source>
        <dbReference type="EMBL" id="MCZ9678974.1"/>
    </source>
</evidence>
<evidence type="ECO:0000313" key="5">
    <source>
        <dbReference type="EMBL" id="MCZ3622832.1"/>
    </source>
</evidence>
<keyword evidence="3" id="KW-0238">DNA-binding</keyword>
<name>A0AAW5WZS6_9LACO</name>
<evidence type="ECO:0000256" key="3">
    <source>
        <dbReference type="ARBA" id="ARBA00023125"/>
    </source>
</evidence>
<dbReference type="Gene3D" id="3.90.220.20">
    <property type="entry name" value="DNA methylase specificity domains"/>
    <property type="match status" value="2"/>
</dbReference>
<comment type="similarity">
    <text evidence="1">Belongs to the type-I restriction system S methylase family.</text>
</comment>
<keyword evidence="7" id="KW-1185">Reference proteome</keyword>
<accession>A0AAW5WZS6</accession>
<evidence type="ECO:0000313" key="8">
    <source>
        <dbReference type="Proteomes" id="UP001211566"/>
    </source>
</evidence>
<dbReference type="GO" id="GO:0004519">
    <property type="term" value="F:endonuclease activity"/>
    <property type="evidence" value="ECO:0007669"/>
    <property type="project" value="UniProtKB-KW"/>
</dbReference>
<comment type="caution">
    <text evidence="6">The sequence shown here is derived from an EMBL/GenBank/DDBJ whole genome shotgun (WGS) entry which is preliminary data.</text>
</comment>
<dbReference type="AlphaFoldDB" id="A0AAW5WZS6"/>
<dbReference type="InterPro" id="IPR000055">
    <property type="entry name" value="Restrct_endonuc_typeI_TRD"/>
</dbReference>
<proteinExistence type="inferred from homology"/>
<evidence type="ECO:0000256" key="2">
    <source>
        <dbReference type="ARBA" id="ARBA00022747"/>
    </source>
</evidence>
<evidence type="ECO:0000259" key="4">
    <source>
        <dbReference type="Pfam" id="PF01420"/>
    </source>
</evidence>
<dbReference type="InterPro" id="IPR044946">
    <property type="entry name" value="Restrct_endonuc_typeI_TRD_sf"/>
</dbReference>
<dbReference type="RefSeq" id="WP_269255169.1">
    <property type="nucleotide sequence ID" value="NZ_JAKHEY010000017.1"/>
</dbReference>
<dbReference type="Pfam" id="PF01420">
    <property type="entry name" value="Methylase_S"/>
    <property type="match status" value="2"/>
</dbReference>
<evidence type="ECO:0000256" key="1">
    <source>
        <dbReference type="ARBA" id="ARBA00010923"/>
    </source>
</evidence>
<reference evidence="5 7" key="2">
    <citation type="submission" date="2022-01" db="EMBL/GenBank/DDBJ databases">
        <title>VMRC isolate genome collection.</title>
        <authorList>
            <person name="France M."/>
            <person name="Rutt L."/>
            <person name="Humphrys M."/>
            <person name="Ravel J."/>
        </authorList>
    </citation>
    <scope>NUCLEOTIDE SEQUENCE [LARGE SCALE GENOMIC DNA]</scope>
    <source>
        <strain evidence="5 7">C0172B4</strain>
    </source>
</reference>
<organism evidence="6 8">
    <name type="scientific">Lactobacillus mulieris</name>
    <dbReference type="NCBI Taxonomy" id="2508708"/>
    <lineage>
        <taxon>Bacteria</taxon>
        <taxon>Bacillati</taxon>
        <taxon>Bacillota</taxon>
        <taxon>Bacilli</taxon>
        <taxon>Lactobacillales</taxon>
        <taxon>Lactobacillaceae</taxon>
        <taxon>Lactobacillus</taxon>
    </lineage>
</organism>
<keyword evidence="6" id="KW-0255">Endonuclease</keyword>
<dbReference type="Proteomes" id="UP001211420">
    <property type="component" value="Unassembled WGS sequence"/>
</dbReference>
<dbReference type="EMBL" id="JAKHEY010000017">
    <property type="protein sequence ID" value="MCZ9678974.1"/>
    <property type="molecule type" value="Genomic_DNA"/>
</dbReference>
<sequence>MIKTKKQREVKPFKFAAIYFNHGDEVRYNEFGIFKIRSTRKAINAIDVTFNGKYPYVSRGEKNNGIRGYINYDEQYLNPGNTISFGQDTATIFFQEKAYFTGNRILVLDLNPKYGSLNKRIALYLITIAKKAFANYRWGQQSFAPKDIAKVDLYLPVIPGTSDLDFKYMEDRVKELEQDRVKELEQDRVKELDNYLTVSGLNDYELTDEERITLKYQPKYKEFLFSNVFDIKKGKRLTKAQQTEGKTLFIGSTSINHGETARIGQEPIFKGNAITVCYNGSVGETFYQEEDFWASDDINVIRLKNKELTPLIANYLSALIRKASKKYGYTYKWNLARMKTSTLSLPVDSNNHIDFDYMERYIKVIQKLTIKGVVEYKDKVIEKTKEII</sequence>
<dbReference type="GO" id="GO:0009307">
    <property type="term" value="P:DNA restriction-modification system"/>
    <property type="evidence" value="ECO:0007669"/>
    <property type="project" value="UniProtKB-KW"/>
</dbReference>
<feature type="domain" description="Type I restriction modification DNA specificity" evidence="4">
    <location>
        <begin position="221"/>
        <end position="369"/>
    </location>
</feature>
<dbReference type="EMBL" id="JAKHPW010000016">
    <property type="protein sequence ID" value="MCZ3622832.1"/>
    <property type="molecule type" value="Genomic_DNA"/>
</dbReference>
<evidence type="ECO:0000313" key="7">
    <source>
        <dbReference type="Proteomes" id="UP001211420"/>
    </source>
</evidence>
<keyword evidence="6" id="KW-0540">Nuclease</keyword>
<dbReference type="Proteomes" id="UP001211566">
    <property type="component" value="Unassembled WGS sequence"/>
</dbReference>
<protein>
    <submittedName>
        <fullName evidence="6">Restriction endonuclease subunit S</fullName>
    </submittedName>
</protein>
<dbReference type="SUPFAM" id="SSF116734">
    <property type="entry name" value="DNA methylase specificity domain"/>
    <property type="match status" value="2"/>
</dbReference>
<keyword evidence="2" id="KW-0680">Restriction system</keyword>